<dbReference type="EMBL" id="CAUJNA010003024">
    <property type="protein sequence ID" value="CAJ1395026.1"/>
    <property type="molecule type" value="Genomic_DNA"/>
</dbReference>
<reference evidence="2" key="1">
    <citation type="submission" date="2023-08" db="EMBL/GenBank/DDBJ databases">
        <authorList>
            <person name="Chen Y."/>
            <person name="Shah S."/>
            <person name="Dougan E. K."/>
            <person name="Thang M."/>
            <person name="Chan C."/>
        </authorList>
    </citation>
    <scope>NUCLEOTIDE SEQUENCE</scope>
</reference>
<dbReference type="InterPro" id="IPR050765">
    <property type="entry name" value="Riboflavin_Biosynth_HTPR"/>
</dbReference>
<protein>
    <recommendedName>
        <fullName evidence="1">Bacterial bifunctional deaminase-reductase C-terminal domain-containing protein</fullName>
    </recommendedName>
</protein>
<dbReference type="SUPFAM" id="SSF53597">
    <property type="entry name" value="Dihydrofolate reductase-like"/>
    <property type="match status" value="1"/>
</dbReference>
<accession>A0AA36IY53</accession>
<dbReference type="Gene3D" id="3.40.430.10">
    <property type="entry name" value="Dihydrofolate Reductase, subunit A"/>
    <property type="match status" value="1"/>
</dbReference>
<sequence>MLVRGAPFLTSHPAICASCAAPLPRPERRRPAAFAASAASAVALAGARRAERTARCAGQAMSCGASVFIATSLDGFIAKTDGSVDWLNEFSATLPEGEDGGFGEFMASVDGLVMGRKTFESVRDMEGVPWPYGDTPVWVLTRSGVEVPERLKGKVRTTCGTPQEILEQLAKSGCKEVYVDGGETIRDFLGAKALRRIILSRIPVTLGEGRPLFSAEQEAQLTEVSRKTLPGGIVQVTCTM</sequence>
<evidence type="ECO:0000313" key="3">
    <source>
        <dbReference type="Proteomes" id="UP001178507"/>
    </source>
</evidence>
<dbReference type="GO" id="GO:0009231">
    <property type="term" value="P:riboflavin biosynthetic process"/>
    <property type="evidence" value="ECO:0007669"/>
    <property type="project" value="InterPro"/>
</dbReference>
<comment type="caution">
    <text evidence="2">The sequence shown here is derived from an EMBL/GenBank/DDBJ whole genome shotgun (WGS) entry which is preliminary data.</text>
</comment>
<proteinExistence type="predicted"/>
<evidence type="ECO:0000259" key="1">
    <source>
        <dbReference type="Pfam" id="PF01872"/>
    </source>
</evidence>
<dbReference type="PANTHER" id="PTHR38011">
    <property type="entry name" value="DIHYDROFOLATE REDUCTASE FAMILY PROTEIN (AFU_ORTHOLOGUE AFUA_8G06820)"/>
    <property type="match status" value="1"/>
</dbReference>
<dbReference type="PANTHER" id="PTHR38011:SF11">
    <property type="entry name" value="2,5-DIAMINO-6-RIBOSYLAMINO-4(3H)-PYRIMIDINONE 5'-PHOSPHATE REDUCTASE"/>
    <property type="match status" value="1"/>
</dbReference>
<gene>
    <name evidence="2" type="ORF">EVOR1521_LOCUS19551</name>
</gene>
<dbReference type="GO" id="GO:0008703">
    <property type="term" value="F:5-amino-6-(5-phosphoribosylamino)uracil reductase activity"/>
    <property type="evidence" value="ECO:0007669"/>
    <property type="project" value="InterPro"/>
</dbReference>
<feature type="domain" description="Bacterial bifunctional deaminase-reductase C-terminal" evidence="1">
    <location>
        <begin position="68"/>
        <end position="233"/>
    </location>
</feature>
<keyword evidence="3" id="KW-1185">Reference proteome</keyword>
<dbReference type="Pfam" id="PF01872">
    <property type="entry name" value="RibD_C"/>
    <property type="match status" value="1"/>
</dbReference>
<dbReference type="InterPro" id="IPR024072">
    <property type="entry name" value="DHFR-like_dom_sf"/>
</dbReference>
<dbReference type="InterPro" id="IPR002734">
    <property type="entry name" value="RibDG_C"/>
</dbReference>
<name>A0AA36IY53_9DINO</name>
<evidence type="ECO:0000313" key="2">
    <source>
        <dbReference type="EMBL" id="CAJ1395026.1"/>
    </source>
</evidence>
<organism evidence="2 3">
    <name type="scientific">Effrenium voratum</name>
    <dbReference type="NCBI Taxonomy" id="2562239"/>
    <lineage>
        <taxon>Eukaryota</taxon>
        <taxon>Sar</taxon>
        <taxon>Alveolata</taxon>
        <taxon>Dinophyceae</taxon>
        <taxon>Suessiales</taxon>
        <taxon>Symbiodiniaceae</taxon>
        <taxon>Effrenium</taxon>
    </lineage>
</organism>
<dbReference type="Proteomes" id="UP001178507">
    <property type="component" value="Unassembled WGS sequence"/>
</dbReference>
<dbReference type="AlphaFoldDB" id="A0AA36IY53"/>